<accession>A0A5N5SIR0</accession>
<dbReference type="OrthoDB" id="206700at2759"/>
<dbReference type="FunFam" id="1.10.8.1310:FF:000001">
    <property type="entry name" value="TBC1 domain family, member 20"/>
    <property type="match status" value="1"/>
</dbReference>
<evidence type="ECO:0000313" key="6">
    <source>
        <dbReference type="EMBL" id="KAB7493955.1"/>
    </source>
</evidence>
<comment type="caution">
    <text evidence="6">The sequence shown here is derived from an EMBL/GenBank/DDBJ whole genome shotgun (WGS) entry which is preliminary data.</text>
</comment>
<protein>
    <submittedName>
        <fullName evidence="6">TBC1 domain family member 20</fullName>
    </submittedName>
</protein>
<dbReference type="GO" id="GO:0005096">
    <property type="term" value="F:GTPase activator activity"/>
    <property type="evidence" value="ECO:0007669"/>
    <property type="project" value="UniProtKB-KW"/>
</dbReference>
<dbReference type="Gene3D" id="1.10.472.80">
    <property type="entry name" value="Ypt/Rab-GAP domain of gyp1p, domain 3"/>
    <property type="match status" value="1"/>
</dbReference>
<keyword evidence="7" id="KW-1185">Reference proteome</keyword>
<evidence type="ECO:0000256" key="1">
    <source>
        <dbReference type="ARBA" id="ARBA00022468"/>
    </source>
</evidence>
<dbReference type="SMART" id="SM00164">
    <property type="entry name" value="TBC"/>
    <property type="match status" value="1"/>
</dbReference>
<keyword evidence="2" id="KW-0175">Coiled coil</keyword>
<evidence type="ECO:0000256" key="2">
    <source>
        <dbReference type="SAM" id="Coils"/>
    </source>
</evidence>
<dbReference type="InterPro" id="IPR000195">
    <property type="entry name" value="Rab-GAP-TBC_dom"/>
</dbReference>
<reference evidence="6 7" key="1">
    <citation type="journal article" date="2019" name="PLoS Biol.">
        <title>Sex chromosomes control vertical transmission of feminizing Wolbachia symbionts in an isopod.</title>
        <authorList>
            <person name="Becking T."/>
            <person name="Chebbi M.A."/>
            <person name="Giraud I."/>
            <person name="Moumen B."/>
            <person name="Laverre T."/>
            <person name="Caubet Y."/>
            <person name="Peccoud J."/>
            <person name="Gilbert C."/>
            <person name="Cordaux R."/>
        </authorList>
    </citation>
    <scope>NUCLEOTIDE SEQUENCE [LARGE SCALE GENOMIC DNA]</scope>
    <source>
        <strain evidence="6">ANa2</strain>
        <tissue evidence="6">Whole body excluding digestive tract and cuticle</tissue>
    </source>
</reference>
<sequence>MDDSCENSNLMSTTVEDITRESSNLLDDDDCQDDDDSINEYQVLSSDVITYRGIESITHDLKNHHYGKDSLKEDLEEREIGKVDFFDENNRSFNKKKKRKSVEESEEEQEFFSRKINQIKNVLSSDPLDLEKLRELAIEKGGLVNDEIRKKAWPLLMQVDVSDSKSISSMDVKLHKDYNQVVMDVNRTLKRFPPDIDESYRYVLMDQLTALIVRVLDKNPELHYYQGYHDVAITFLLVMGERVGYELVERLSLTHLNEFMRPSMERTTYYLTYLYPILKRANKKLYNYLIKSKVGTVFCLPWLITWYAHTLSDYRNVVRLYDFFLATPYLMPMYIAVAIVLHREKDILAEECDMAMQHFVLSQVPDSLPFEEILMKASELYSLYSPDEMQPEVERMFKDKAREEEEERKAALERRKKLYVSSKIVSSGVFGILFPFTDKFYLSHRQKNCIKMLAFAFVATVATGIYGYYSNSPYLKGYIPWS</sequence>
<name>A0A5N5SIR0_9CRUS</name>
<dbReference type="GO" id="GO:0005789">
    <property type="term" value="C:endoplasmic reticulum membrane"/>
    <property type="evidence" value="ECO:0007669"/>
    <property type="project" value="TreeGrafter"/>
</dbReference>
<organism evidence="6 7">
    <name type="scientific">Armadillidium nasatum</name>
    <dbReference type="NCBI Taxonomy" id="96803"/>
    <lineage>
        <taxon>Eukaryota</taxon>
        <taxon>Metazoa</taxon>
        <taxon>Ecdysozoa</taxon>
        <taxon>Arthropoda</taxon>
        <taxon>Crustacea</taxon>
        <taxon>Multicrustacea</taxon>
        <taxon>Malacostraca</taxon>
        <taxon>Eumalacostraca</taxon>
        <taxon>Peracarida</taxon>
        <taxon>Isopoda</taxon>
        <taxon>Oniscidea</taxon>
        <taxon>Crinocheta</taxon>
        <taxon>Armadillidiidae</taxon>
        <taxon>Armadillidium</taxon>
    </lineage>
</organism>
<dbReference type="Gene3D" id="1.10.8.1310">
    <property type="match status" value="1"/>
</dbReference>
<dbReference type="GO" id="GO:0006888">
    <property type="term" value="P:endoplasmic reticulum to Golgi vesicle-mediated transport"/>
    <property type="evidence" value="ECO:0007669"/>
    <property type="project" value="TreeGrafter"/>
</dbReference>
<dbReference type="PANTHER" id="PTHR20913:SF7">
    <property type="entry name" value="RE60063P"/>
    <property type="match status" value="1"/>
</dbReference>
<feature type="transmembrane region" description="Helical" evidence="4">
    <location>
        <begin position="288"/>
        <end position="308"/>
    </location>
</feature>
<evidence type="ECO:0000259" key="5">
    <source>
        <dbReference type="PROSITE" id="PS50086"/>
    </source>
</evidence>
<dbReference type="SUPFAM" id="SSF47923">
    <property type="entry name" value="Ypt/Rab-GAP domain of gyp1p"/>
    <property type="match status" value="2"/>
</dbReference>
<feature type="compositionally biased region" description="Polar residues" evidence="3">
    <location>
        <begin position="1"/>
        <end position="25"/>
    </location>
</feature>
<feature type="coiled-coil region" evidence="2">
    <location>
        <begin position="395"/>
        <end position="422"/>
    </location>
</feature>
<evidence type="ECO:0000256" key="4">
    <source>
        <dbReference type="SAM" id="Phobius"/>
    </source>
</evidence>
<keyword evidence="4" id="KW-0812">Transmembrane</keyword>
<gene>
    <name evidence="6" type="ORF">Anas_05767</name>
</gene>
<dbReference type="EMBL" id="SEYY01024681">
    <property type="protein sequence ID" value="KAB7493955.1"/>
    <property type="molecule type" value="Genomic_DNA"/>
</dbReference>
<feature type="transmembrane region" description="Helical" evidence="4">
    <location>
        <begin position="449"/>
        <end position="469"/>
    </location>
</feature>
<dbReference type="InterPro" id="IPR045913">
    <property type="entry name" value="TBC20/Gyp8-like"/>
</dbReference>
<dbReference type="PROSITE" id="PS50086">
    <property type="entry name" value="TBC_RABGAP"/>
    <property type="match status" value="1"/>
</dbReference>
<dbReference type="InterPro" id="IPR035969">
    <property type="entry name" value="Rab-GAP_TBC_sf"/>
</dbReference>
<dbReference type="AlphaFoldDB" id="A0A5N5SIR0"/>
<evidence type="ECO:0000256" key="3">
    <source>
        <dbReference type="SAM" id="MobiDB-lite"/>
    </source>
</evidence>
<feature type="transmembrane region" description="Helical" evidence="4">
    <location>
        <begin position="320"/>
        <end position="341"/>
    </location>
</feature>
<dbReference type="Proteomes" id="UP000326759">
    <property type="component" value="Unassembled WGS sequence"/>
</dbReference>
<feature type="region of interest" description="Disordered" evidence="3">
    <location>
        <begin position="1"/>
        <end position="32"/>
    </location>
</feature>
<dbReference type="PANTHER" id="PTHR20913">
    <property type="entry name" value="TBC1 DOMAIN FAMILY MEMBER 20/GTPASE"/>
    <property type="match status" value="1"/>
</dbReference>
<keyword evidence="4" id="KW-0472">Membrane</keyword>
<keyword evidence="1" id="KW-0343">GTPase activation</keyword>
<feature type="domain" description="Rab-GAP TBC" evidence="5">
    <location>
        <begin position="143"/>
        <end position="328"/>
    </location>
</feature>
<dbReference type="Pfam" id="PF00566">
    <property type="entry name" value="RabGAP-TBC"/>
    <property type="match status" value="1"/>
</dbReference>
<proteinExistence type="predicted"/>
<feature type="transmembrane region" description="Helical" evidence="4">
    <location>
        <begin position="418"/>
        <end position="437"/>
    </location>
</feature>
<keyword evidence="4" id="KW-1133">Transmembrane helix</keyword>
<evidence type="ECO:0000313" key="7">
    <source>
        <dbReference type="Proteomes" id="UP000326759"/>
    </source>
</evidence>